<evidence type="ECO:0000259" key="2">
    <source>
        <dbReference type="Pfam" id="PF03435"/>
    </source>
</evidence>
<dbReference type="PANTHER" id="PTHR12286">
    <property type="entry name" value="SACCHAROPINE DEHYDROGENASE-LIKE OXIDOREDUCTASE"/>
    <property type="match status" value="1"/>
</dbReference>
<dbReference type="EMBL" id="VTPC01089916">
    <property type="protein sequence ID" value="KAF2885495.1"/>
    <property type="molecule type" value="Genomic_DNA"/>
</dbReference>
<keyword evidence="4" id="KW-1185">Reference proteome</keyword>
<dbReference type="Gene3D" id="3.40.50.720">
    <property type="entry name" value="NAD(P)-binding Rossmann-like Domain"/>
    <property type="match status" value="1"/>
</dbReference>
<dbReference type="InterPro" id="IPR005097">
    <property type="entry name" value="Sacchrp_dh_NADP-bd"/>
</dbReference>
<evidence type="ECO:0000256" key="1">
    <source>
        <dbReference type="ARBA" id="ARBA00038048"/>
    </source>
</evidence>
<gene>
    <name evidence="3" type="ORF">ILUMI_20645</name>
</gene>
<dbReference type="SUPFAM" id="SSF51735">
    <property type="entry name" value="NAD(P)-binding Rossmann-fold domains"/>
    <property type="match status" value="1"/>
</dbReference>
<proteinExistence type="inferred from homology"/>
<feature type="domain" description="Saccharopine dehydrogenase NADP binding" evidence="2">
    <location>
        <begin position="8"/>
        <end position="143"/>
    </location>
</feature>
<dbReference type="GO" id="GO:0005811">
    <property type="term" value="C:lipid droplet"/>
    <property type="evidence" value="ECO:0007669"/>
    <property type="project" value="TreeGrafter"/>
</dbReference>
<dbReference type="InterPro" id="IPR051276">
    <property type="entry name" value="Saccharopine_DH-like_oxidrdct"/>
</dbReference>
<dbReference type="GO" id="GO:0005739">
    <property type="term" value="C:mitochondrion"/>
    <property type="evidence" value="ECO:0007669"/>
    <property type="project" value="TreeGrafter"/>
</dbReference>
<reference evidence="3" key="1">
    <citation type="submission" date="2019-08" db="EMBL/GenBank/DDBJ databases">
        <title>The genome of the North American firefly Photinus pyralis.</title>
        <authorList>
            <consortium name="Photinus pyralis genome working group"/>
            <person name="Fallon T.R."/>
            <person name="Sander Lower S.E."/>
            <person name="Weng J.-K."/>
        </authorList>
    </citation>
    <scope>NUCLEOTIDE SEQUENCE</scope>
    <source>
        <strain evidence="3">TRF0915ILg1</strain>
        <tissue evidence="3">Whole body</tissue>
    </source>
</reference>
<dbReference type="OrthoDB" id="10268090at2759"/>
<sequence>MASRTLDIILFGASGYTGKYCIKEIHRLTKGNGRFLTWGVAGRSETKLRAALSECQKQIGDDLSKIPVVIADIEDDYSLRQMTAQSRIIINCCGPFRFYGEPLIKACIETGTHQVDVTGEPQYMEDIQLKYHKAAQEKGIYIVSSCGYDCIPADLGVVFMQKNFKGILNSIETYLHVTNEGVKAGPHFNYATWESLVHSIANAKDLAHIRRKLYPTSLPRFKPQLKAKPSIHKTNIGNGWAVPFLGADRSVIYRTQRHLYENESLRPVQVQTYEMVDSLFTVIAMAFYGSLFKFLVKYKFGRSLLLKNPALFSAGMFTRGSPSEQQMKNTKFCLTFHGKGWDGEFVKPEDEQNQPLSPPNKTVVGYITGYDPAYGVTAMTVTLAAIIILTETEKLPKGGGVYSPGAAYAKTSLIEQLQSNGLVYKIKSKL</sequence>
<accession>A0A8K0FYP4</accession>
<protein>
    <recommendedName>
        <fullName evidence="2">Saccharopine dehydrogenase NADP binding domain-containing protein</fullName>
    </recommendedName>
</protein>
<dbReference type="FunFam" id="3.40.50.720:FF:000178">
    <property type="entry name" value="Saccharopine dehydrogenase-like oxidoreductase"/>
    <property type="match status" value="1"/>
</dbReference>
<organism evidence="3 4">
    <name type="scientific">Ignelater luminosus</name>
    <name type="common">Cucubano</name>
    <name type="synonym">Pyrophorus luminosus</name>
    <dbReference type="NCBI Taxonomy" id="2038154"/>
    <lineage>
        <taxon>Eukaryota</taxon>
        <taxon>Metazoa</taxon>
        <taxon>Ecdysozoa</taxon>
        <taxon>Arthropoda</taxon>
        <taxon>Hexapoda</taxon>
        <taxon>Insecta</taxon>
        <taxon>Pterygota</taxon>
        <taxon>Neoptera</taxon>
        <taxon>Endopterygota</taxon>
        <taxon>Coleoptera</taxon>
        <taxon>Polyphaga</taxon>
        <taxon>Elateriformia</taxon>
        <taxon>Elateroidea</taxon>
        <taxon>Elateridae</taxon>
        <taxon>Agrypninae</taxon>
        <taxon>Pyrophorini</taxon>
        <taxon>Ignelater</taxon>
    </lineage>
</organism>
<comment type="similarity">
    <text evidence="1">Belongs to the saccharopine dehydrogenase family.</text>
</comment>
<name>A0A8K0FYP4_IGNLU</name>
<evidence type="ECO:0000313" key="4">
    <source>
        <dbReference type="Proteomes" id="UP000801492"/>
    </source>
</evidence>
<dbReference type="Proteomes" id="UP000801492">
    <property type="component" value="Unassembled WGS sequence"/>
</dbReference>
<dbReference type="PANTHER" id="PTHR12286:SF5">
    <property type="entry name" value="SACCHAROPINE DEHYDROGENASE-LIKE OXIDOREDUCTASE"/>
    <property type="match status" value="1"/>
</dbReference>
<dbReference type="InterPro" id="IPR036291">
    <property type="entry name" value="NAD(P)-bd_dom_sf"/>
</dbReference>
<evidence type="ECO:0000313" key="3">
    <source>
        <dbReference type="EMBL" id="KAF2885495.1"/>
    </source>
</evidence>
<dbReference type="Pfam" id="PF03435">
    <property type="entry name" value="Sacchrp_dh_NADP"/>
    <property type="match status" value="1"/>
</dbReference>
<dbReference type="GO" id="GO:0005886">
    <property type="term" value="C:plasma membrane"/>
    <property type="evidence" value="ECO:0007669"/>
    <property type="project" value="TreeGrafter"/>
</dbReference>
<dbReference type="GO" id="GO:0009247">
    <property type="term" value="P:glycolipid biosynthetic process"/>
    <property type="evidence" value="ECO:0007669"/>
    <property type="project" value="TreeGrafter"/>
</dbReference>
<comment type="caution">
    <text evidence="3">The sequence shown here is derived from an EMBL/GenBank/DDBJ whole genome shotgun (WGS) entry which is preliminary data.</text>
</comment>
<dbReference type="AlphaFoldDB" id="A0A8K0FYP4"/>